<evidence type="ECO:0000256" key="1">
    <source>
        <dbReference type="ARBA" id="ARBA00023267"/>
    </source>
</evidence>
<protein>
    <submittedName>
        <fullName evidence="3">SJCHGC05113 protein</fullName>
    </submittedName>
</protein>
<dbReference type="CDD" id="cd06850">
    <property type="entry name" value="biotinyl_domain"/>
    <property type="match status" value="1"/>
</dbReference>
<feature type="domain" description="Lipoyl-binding" evidence="2">
    <location>
        <begin position="16"/>
        <end position="91"/>
    </location>
</feature>
<dbReference type="Gene3D" id="2.40.50.100">
    <property type="match status" value="1"/>
</dbReference>
<keyword evidence="1" id="KW-0092">Biotin</keyword>
<dbReference type="InterPro" id="IPR000089">
    <property type="entry name" value="Biotin_lipoyl"/>
</dbReference>
<dbReference type="PANTHER" id="PTHR45266">
    <property type="entry name" value="OXALOACETATE DECARBOXYLASE ALPHA CHAIN"/>
    <property type="match status" value="1"/>
</dbReference>
<dbReference type="SUPFAM" id="SSF51230">
    <property type="entry name" value="Single hybrid motif"/>
    <property type="match status" value="1"/>
</dbReference>
<reference evidence="3" key="1">
    <citation type="submission" date="2005-01" db="EMBL/GenBank/DDBJ databases">
        <authorList>
            <person name="Han Z."/>
        </authorList>
    </citation>
    <scope>NUCLEOTIDE SEQUENCE</scope>
</reference>
<proteinExistence type="evidence at transcript level"/>
<dbReference type="PROSITE" id="PS50968">
    <property type="entry name" value="BIOTINYL_LIPOYL"/>
    <property type="match status" value="1"/>
</dbReference>
<dbReference type="FunFam" id="2.40.50.100:FF:000003">
    <property type="entry name" value="Acetyl-CoA carboxylase biotin carboxyl carrier protein"/>
    <property type="match status" value="1"/>
</dbReference>
<dbReference type="AlphaFoldDB" id="Q5BSC4"/>
<reference evidence="3" key="2">
    <citation type="journal article" date="2006" name="PLoS Pathog.">
        <title>New perspectives on host-parasite interplay by comparative transcriptomic and proteomic analyses of Schistosoma japonicum.</title>
        <authorList>
            <person name="Liu F."/>
            <person name="Lu J."/>
            <person name="Hu W."/>
            <person name="Wang S.Y."/>
            <person name="Cui S.J."/>
            <person name="Chi M."/>
            <person name="Yan Q."/>
            <person name="Wang X.R."/>
            <person name="Song H.D."/>
            <person name="Xu X.N."/>
            <person name="Wang J.J."/>
            <person name="Zhang X.L."/>
            <person name="Zhang X."/>
            <person name="Wang Z.Q."/>
            <person name="Xue C.L."/>
            <person name="Brindley P.J."/>
            <person name="McManus D.P."/>
            <person name="Yang P.Y."/>
            <person name="Feng Z."/>
            <person name="Chen Z."/>
            <person name="Han Z.G."/>
        </authorList>
    </citation>
    <scope>NUCLEOTIDE SEQUENCE</scope>
</reference>
<dbReference type="Pfam" id="PF00364">
    <property type="entry name" value="Biotin_lipoyl"/>
    <property type="match status" value="1"/>
</dbReference>
<evidence type="ECO:0000259" key="2">
    <source>
        <dbReference type="PROSITE" id="PS50968"/>
    </source>
</evidence>
<dbReference type="InterPro" id="IPR050709">
    <property type="entry name" value="Biotin_Carboxyl_Carrier/Decarb"/>
</dbReference>
<name>Q5BSC4_SCHJA</name>
<organism evidence="3">
    <name type="scientific">Schistosoma japonicum</name>
    <name type="common">Blood fluke</name>
    <dbReference type="NCBI Taxonomy" id="6182"/>
    <lineage>
        <taxon>Eukaryota</taxon>
        <taxon>Metazoa</taxon>
        <taxon>Spiralia</taxon>
        <taxon>Lophotrochozoa</taxon>
        <taxon>Platyhelminthes</taxon>
        <taxon>Trematoda</taxon>
        <taxon>Digenea</taxon>
        <taxon>Strigeidida</taxon>
        <taxon>Schistosomatoidea</taxon>
        <taxon>Schistosomatidae</taxon>
        <taxon>Schistosoma</taxon>
    </lineage>
</organism>
<accession>Q5BSC4</accession>
<dbReference type="PANTHER" id="PTHR45266:SF3">
    <property type="entry name" value="OXALOACETATE DECARBOXYLASE ALPHA CHAIN"/>
    <property type="match status" value="1"/>
</dbReference>
<dbReference type="InterPro" id="IPR011053">
    <property type="entry name" value="Single_hybrid_motif"/>
</dbReference>
<evidence type="ECO:0000313" key="3">
    <source>
        <dbReference type="EMBL" id="AAX30561.1"/>
    </source>
</evidence>
<dbReference type="EMBL" id="AY915340">
    <property type="protein sequence ID" value="AAX30561.1"/>
    <property type="molecule type" value="mRNA"/>
</dbReference>
<sequence>MDTTAAWFRAAYMPPPQKIDYGSICTAPMPGLVRSVSVKPGDRVSDGQELCVLEAMKMQNSMTTSRSGVIKKVNFKPGDAVGEGDVLVELERL</sequence>